<feature type="region of interest" description="Disordered" evidence="1">
    <location>
        <begin position="1"/>
        <end position="24"/>
    </location>
</feature>
<evidence type="ECO:0000313" key="3">
    <source>
        <dbReference type="Proteomes" id="UP001165135"/>
    </source>
</evidence>
<dbReference type="EMBL" id="BSTJ01000014">
    <property type="protein sequence ID" value="GLY80405.1"/>
    <property type="molecule type" value="Genomic_DNA"/>
</dbReference>
<organism evidence="2 3">
    <name type="scientific">Actinoallomurus iriomotensis</name>
    <dbReference type="NCBI Taxonomy" id="478107"/>
    <lineage>
        <taxon>Bacteria</taxon>
        <taxon>Bacillati</taxon>
        <taxon>Actinomycetota</taxon>
        <taxon>Actinomycetes</taxon>
        <taxon>Streptosporangiales</taxon>
        <taxon>Thermomonosporaceae</taxon>
        <taxon>Actinoallomurus</taxon>
    </lineage>
</organism>
<dbReference type="Proteomes" id="UP001165135">
    <property type="component" value="Unassembled WGS sequence"/>
</dbReference>
<gene>
    <name evidence="2" type="ORF">Airi01_086720</name>
</gene>
<proteinExistence type="predicted"/>
<evidence type="ECO:0000256" key="1">
    <source>
        <dbReference type="SAM" id="MobiDB-lite"/>
    </source>
</evidence>
<evidence type="ECO:0000313" key="2">
    <source>
        <dbReference type="EMBL" id="GLY80405.1"/>
    </source>
</evidence>
<name>A0A9W6VU53_9ACTN</name>
<protein>
    <submittedName>
        <fullName evidence="2">Uncharacterized protein</fullName>
    </submittedName>
</protein>
<reference evidence="2" key="1">
    <citation type="submission" date="2023-03" db="EMBL/GenBank/DDBJ databases">
        <title>Actinoallomurus iriomotensis NBRC 103681.</title>
        <authorList>
            <person name="Ichikawa N."/>
            <person name="Sato H."/>
            <person name="Tonouchi N."/>
        </authorList>
    </citation>
    <scope>NUCLEOTIDE SEQUENCE</scope>
    <source>
        <strain evidence="2">NBRC 103681</strain>
    </source>
</reference>
<dbReference type="RefSeq" id="WP_285633273.1">
    <property type="nucleotide sequence ID" value="NZ_BSTJ01000014.1"/>
</dbReference>
<comment type="caution">
    <text evidence="2">The sequence shown here is derived from an EMBL/GenBank/DDBJ whole genome shotgun (WGS) entry which is preliminary data.</text>
</comment>
<sequence>MNKLSAEPVDGQGDAMTEGRIWFPGNPWPDGHRVAEFQWKGRLSPEDGAGFGFSLKSAPYDEDDRAELDGEEDHPFGGGRATWRNYGWTTIDAMQGFVAGTPDEPLDFGRLSEREFHVDPLDQVAEYEDHDDYAFHVYLLGHDSVADHRIRFPVRQAPFRFDIAWNGRVALTYIGETEFEYEFRARVSAADFTGFELPRDLNDDDAQALLARCVRDADAFRLDDRGSVRRFVPAT</sequence>
<dbReference type="AlphaFoldDB" id="A0A9W6VU53"/>
<accession>A0A9W6VU53</accession>